<evidence type="ECO:0008006" key="8">
    <source>
        <dbReference type="Google" id="ProtNLM"/>
    </source>
</evidence>
<dbReference type="InterPro" id="IPR018247">
    <property type="entry name" value="EF_Hand_1_Ca_BS"/>
</dbReference>
<dbReference type="InterPro" id="IPR011992">
    <property type="entry name" value="EF-hand-dom_pair"/>
</dbReference>
<dbReference type="SUPFAM" id="SSF47473">
    <property type="entry name" value="EF-hand"/>
    <property type="match status" value="1"/>
</dbReference>
<keyword evidence="2" id="KW-0863">Zinc-finger</keyword>
<gene>
    <name evidence="6" type="ORF">FOZ60_010441</name>
</gene>
<dbReference type="GO" id="GO:0008270">
    <property type="term" value="F:zinc ion binding"/>
    <property type="evidence" value="ECO:0007669"/>
    <property type="project" value="UniProtKB-KW"/>
</dbReference>
<dbReference type="InterPro" id="IPR000315">
    <property type="entry name" value="Znf_B-box"/>
</dbReference>
<dbReference type="Pfam" id="PF22586">
    <property type="entry name" value="ANCHR-like_BBOX"/>
    <property type="match status" value="1"/>
</dbReference>
<evidence type="ECO:0000259" key="4">
    <source>
        <dbReference type="PROSITE" id="PS50119"/>
    </source>
</evidence>
<dbReference type="PROSITE" id="PS00018">
    <property type="entry name" value="EF_HAND_1"/>
    <property type="match status" value="2"/>
</dbReference>
<protein>
    <recommendedName>
        <fullName evidence="8">Calmodulin</fullName>
    </recommendedName>
</protein>
<comment type="caution">
    <text evidence="6">The sequence shown here is derived from an EMBL/GenBank/DDBJ whole genome shotgun (WGS) entry which is preliminary data.</text>
</comment>
<evidence type="ECO:0000256" key="2">
    <source>
        <dbReference type="PROSITE-ProRule" id="PRU00024"/>
    </source>
</evidence>
<evidence type="ECO:0000256" key="1">
    <source>
        <dbReference type="ARBA" id="ARBA00022837"/>
    </source>
</evidence>
<evidence type="ECO:0000256" key="3">
    <source>
        <dbReference type="SAM" id="Phobius"/>
    </source>
</evidence>
<dbReference type="PROSITE" id="PS50119">
    <property type="entry name" value="ZF_BBOX"/>
    <property type="match status" value="1"/>
</dbReference>
<dbReference type="Proteomes" id="UP000541610">
    <property type="component" value="Unassembled WGS sequence"/>
</dbReference>
<dbReference type="OrthoDB" id="414155at2759"/>
<feature type="transmembrane region" description="Helical" evidence="3">
    <location>
        <begin position="113"/>
        <end position="133"/>
    </location>
</feature>
<dbReference type="Pfam" id="PF13499">
    <property type="entry name" value="EF-hand_7"/>
    <property type="match status" value="1"/>
</dbReference>
<reference evidence="6 7" key="1">
    <citation type="submission" date="2020-04" db="EMBL/GenBank/DDBJ databases">
        <title>Perkinsus olseni comparative genomics.</title>
        <authorList>
            <person name="Bogema D.R."/>
        </authorList>
    </citation>
    <scope>NUCLEOTIDE SEQUENCE [LARGE SCALE GENOMIC DNA]</scope>
    <source>
        <strain evidence="6">00978-12</strain>
    </source>
</reference>
<keyword evidence="3" id="KW-0472">Membrane</keyword>
<keyword evidence="3" id="KW-0812">Transmembrane</keyword>
<name>A0A7J6NF23_PEROL</name>
<feature type="domain" description="B box-type" evidence="4">
    <location>
        <begin position="500"/>
        <end position="546"/>
    </location>
</feature>
<evidence type="ECO:0000313" key="6">
    <source>
        <dbReference type="EMBL" id="KAF4682508.1"/>
    </source>
</evidence>
<accession>A0A7J6NF23</accession>
<evidence type="ECO:0000313" key="7">
    <source>
        <dbReference type="Proteomes" id="UP000541610"/>
    </source>
</evidence>
<keyword evidence="1" id="KW-0106">Calcium</keyword>
<feature type="domain" description="EF-hand" evidence="5">
    <location>
        <begin position="22"/>
        <end position="57"/>
    </location>
</feature>
<dbReference type="InterPro" id="IPR002048">
    <property type="entry name" value="EF_hand_dom"/>
</dbReference>
<feature type="transmembrane region" description="Helical" evidence="3">
    <location>
        <begin position="157"/>
        <end position="182"/>
    </location>
</feature>
<dbReference type="GO" id="GO:0005509">
    <property type="term" value="F:calcium ion binding"/>
    <property type="evidence" value="ECO:0007669"/>
    <property type="project" value="InterPro"/>
</dbReference>
<dbReference type="PROSITE" id="PS50222">
    <property type="entry name" value="EF_HAND_2"/>
    <property type="match status" value="2"/>
</dbReference>
<organism evidence="6 7">
    <name type="scientific">Perkinsus olseni</name>
    <name type="common">Perkinsus atlanticus</name>
    <dbReference type="NCBI Taxonomy" id="32597"/>
    <lineage>
        <taxon>Eukaryota</taxon>
        <taxon>Sar</taxon>
        <taxon>Alveolata</taxon>
        <taxon>Perkinsozoa</taxon>
        <taxon>Perkinsea</taxon>
        <taxon>Perkinsida</taxon>
        <taxon>Perkinsidae</taxon>
        <taxon>Perkinsus</taxon>
    </lineage>
</organism>
<dbReference type="AlphaFoldDB" id="A0A7J6NF23"/>
<dbReference type="CDD" id="cd00051">
    <property type="entry name" value="EFh"/>
    <property type="match status" value="1"/>
</dbReference>
<dbReference type="SMART" id="SM00054">
    <property type="entry name" value="EFh"/>
    <property type="match status" value="2"/>
</dbReference>
<keyword evidence="2" id="KW-0479">Metal-binding</keyword>
<dbReference type="Gene3D" id="1.10.238.10">
    <property type="entry name" value="EF-hand"/>
    <property type="match status" value="1"/>
</dbReference>
<feature type="domain" description="EF-hand" evidence="5">
    <location>
        <begin position="58"/>
        <end position="93"/>
    </location>
</feature>
<dbReference type="CDD" id="cd19757">
    <property type="entry name" value="Bbox1"/>
    <property type="match status" value="1"/>
</dbReference>
<evidence type="ECO:0000259" key="5">
    <source>
        <dbReference type="PROSITE" id="PS50222"/>
    </source>
</evidence>
<keyword evidence="2" id="KW-0862">Zinc</keyword>
<sequence>MVQVGFTEEVELARVENLNPHNRQEYLERVFAKFDTDGSGEIEYPELLAAMRFLGIQTNSFIVKKLFADMDQDKSGTIDVEEFIEFFFKVKRLDDLKEELTYRRKQYIFRHRILNMYIVVLFITVFILVIIYLSDVATSGSSAIEDAPEEKSSTPPILVAIIALGGLLVVTISYVVIAPIIMMKYKKRQDEKSGEPNYFTRQRSVDLCRNQSYFERANSWQVQGFDGSAARSSFQGKNNDDKVHRSFVRQASGLSAAGPTVLPQLQIQPFTGFHPNGNKASRLEGPTRCFNPLNMKKYAWQPPPPSGGLIYLGVQCWRVELGEGGVDLQEEAHFHWIVDLAAHCSLPPEWKAFAEESTGQVAYYHPRLKLLQKIHPMLARFKHLVDKQREFIEKNERPTGQMAEEKMLGQISILLGESMNRAHRELPPATPEIVESLCILLNINSVADYHLAGVVKHSLDEFVERQYALTSMIDSPCTPVGFVRTIRREQIRREVTDKHEDVVICQECEELAATLKCDPCKDFFCRGCFEKTHATGKRKKHLTVELDQQICAACRRKVADSVVASGTPTEQYFCDECYSKAIKETPDLPKLPKKIIKGLKCFECELSDRQRVARGSTQDTSREATSICEECWDLFCPECFIELHGKGRRASHVQLTIDDKGEMWRGGVKLVPEEAQRVLDKARESAEGGVWVAFKDDQSNTYWYNFQDKFTTTVNPYASA</sequence>
<keyword evidence="3" id="KW-1133">Transmembrane helix</keyword>
<proteinExistence type="predicted"/>
<dbReference type="EMBL" id="JABANP010000426">
    <property type="protein sequence ID" value="KAF4682508.1"/>
    <property type="molecule type" value="Genomic_DNA"/>
</dbReference>